<keyword evidence="3" id="KW-1185">Reference proteome</keyword>
<dbReference type="PANTHER" id="PTHR47197:SF3">
    <property type="entry name" value="DIHYDRO-HEME D1 DEHYDROGENASE"/>
    <property type="match status" value="1"/>
</dbReference>
<dbReference type="Gene3D" id="2.130.10.10">
    <property type="entry name" value="YVTN repeat-like/Quinoprotein amine dehydrogenase"/>
    <property type="match status" value="1"/>
</dbReference>
<dbReference type="Proteomes" id="UP001595613">
    <property type="component" value="Unassembled WGS sequence"/>
</dbReference>
<comment type="caution">
    <text evidence="2">The sequence shown here is derived from an EMBL/GenBank/DDBJ whole genome shotgun (WGS) entry which is preliminary data.</text>
</comment>
<organism evidence="2 3">
    <name type="scientific">Devosia honganensis</name>
    <dbReference type="NCBI Taxonomy" id="1610527"/>
    <lineage>
        <taxon>Bacteria</taxon>
        <taxon>Pseudomonadati</taxon>
        <taxon>Pseudomonadota</taxon>
        <taxon>Alphaproteobacteria</taxon>
        <taxon>Hyphomicrobiales</taxon>
        <taxon>Devosiaceae</taxon>
        <taxon>Devosia</taxon>
    </lineage>
</organism>
<feature type="chain" id="PRO_5047420715" evidence="1">
    <location>
        <begin position="16"/>
        <end position="418"/>
    </location>
</feature>
<dbReference type="InterPro" id="IPR015943">
    <property type="entry name" value="WD40/YVTN_repeat-like_dom_sf"/>
</dbReference>
<dbReference type="EMBL" id="JBHRYD010000007">
    <property type="protein sequence ID" value="MFC3705129.1"/>
    <property type="molecule type" value="Genomic_DNA"/>
</dbReference>
<evidence type="ECO:0000313" key="3">
    <source>
        <dbReference type="Proteomes" id="UP001595613"/>
    </source>
</evidence>
<proteinExistence type="predicted"/>
<sequence>MVITAAGLLAPAAFAQEVAESGWAYTVERIATGVNNGYQLAFDPEGRQVYFADTRWRTEARDADGKVTVTQRATGKLVQFDAETRAIDNVYSYLGLARSDGNGTEGDAFDWSGVDAESLSSMRTHFSPYGIAVDYNGGDPLVITTTARGRDAELGYGGHVVVFNPAQGDPTDADRIWQLEDGSPVFDGVRRVAVNTRTHKAFVTNFADARGDKARPGFVVVIDLPTRTVDARVAIPEGGAIGVAVDEERDLVYVGSLVGENFYVIDAGALDNSDPADLELNADAVTLLPASVPENARPTYSPELQRLYISSYASPEGTITVVDADTDSASYGEVIDTITTGPTNAVAVDGERGLLYSANLGDREVVVYDAESFEELHRLPTTGNALNIGIDPVTRDAWVSNFSQASVTDVFTLTYAGE</sequence>
<feature type="signal peptide" evidence="1">
    <location>
        <begin position="1"/>
        <end position="15"/>
    </location>
</feature>
<dbReference type="PANTHER" id="PTHR47197">
    <property type="entry name" value="PROTEIN NIRF"/>
    <property type="match status" value="1"/>
</dbReference>
<dbReference type="SUPFAM" id="SSF51004">
    <property type="entry name" value="C-terminal (heme d1) domain of cytochrome cd1-nitrite reductase"/>
    <property type="match status" value="1"/>
</dbReference>
<dbReference type="InterPro" id="IPR051200">
    <property type="entry name" value="Host-pathogen_enzymatic-act"/>
</dbReference>
<accession>A0ABV7X3D8</accession>
<reference evidence="3" key="1">
    <citation type="journal article" date="2019" name="Int. J. Syst. Evol. Microbiol.">
        <title>The Global Catalogue of Microorganisms (GCM) 10K type strain sequencing project: providing services to taxonomists for standard genome sequencing and annotation.</title>
        <authorList>
            <consortium name="The Broad Institute Genomics Platform"/>
            <consortium name="The Broad Institute Genome Sequencing Center for Infectious Disease"/>
            <person name="Wu L."/>
            <person name="Ma J."/>
        </authorList>
    </citation>
    <scope>NUCLEOTIDE SEQUENCE [LARGE SCALE GENOMIC DNA]</scope>
    <source>
        <strain evidence="3">KCTC 42281</strain>
    </source>
</reference>
<keyword evidence="1" id="KW-0732">Signal</keyword>
<dbReference type="RefSeq" id="WP_380096854.1">
    <property type="nucleotide sequence ID" value="NZ_JBHRYD010000007.1"/>
</dbReference>
<protein>
    <submittedName>
        <fullName evidence="2">YncE family protein</fullName>
    </submittedName>
</protein>
<dbReference type="InterPro" id="IPR011048">
    <property type="entry name" value="Haem_d1_sf"/>
</dbReference>
<name>A0ABV7X3D8_9HYPH</name>
<gene>
    <name evidence="2" type="ORF">ACFOOL_10210</name>
</gene>
<evidence type="ECO:0000313" key="2">
    <source>
        <dbReference type="EMBL" id="MFC3705129.1"/>
    </source>
</evidence>
<evidence type="ECO:0000256" key="1">
    <source>
        <dbReference type="SAM" id="SignalP"/>
    </source>
</evidence>